<reference evidence="5" key="1">
    <citation type="submission" date="2019-08" db="EMBL/GenBank/DDBJ databases">
        <title>The improved chromosome-level genome for the pearl oyster Pinctada fucata martensii using PacBio sequencing and Hi-C.</title>
        <authorList>
            <person name="Zheng Z."/>
        </authorList>
    </citation>
    <scope>NUCLEOTIDE SEQUENCE</scope>
    <source>
        <strain evidence="5">ZZ-2019</strain>
        <tissue evidence="5">Adductor muscle</tissue>
    </source>
</reference>
<dbReference type="InterPro" id="IPR001940">
    <property type="entry name" value="Peptidase_S1C"/>
</dbReference>
<dbReference type="InterPro" id="IPR001478">
    <property type="entry name" value="PDZ"/>
</dbReference>
<comment type="similarity">
    <text evidence="1">Belongs to the peptidase S1C family.</text>
</comment>
<dbReference type="GO" id="GO:0006508">
    <property type="term" value="P:proteolysis"/>
    <property type="evidence" value="ECO:0007669"/>
    <property type="project" value="UniProtKB-KW"/>
</dbReference>
<comment type="caution">
    <text evidence="5">The sequence shown here is derived from an EMBL/GenBank/DDBJ whole genome shotgun (WGS) entry which is preliminary data.</text>
</comment>
<dbReference type="Proteomes" id="UP001186944">
    <property type="component" value="Unassembled WGS sequence"/>
</dbReference>
<dbReference type="Pfam" id="PF17820">
    <property type="entry name" value="PDZ_6"/>
    <property type="match status" value="1"/>
</dbReference>
<dbReference type="PRINTS" id="PR00834">
    <property type="entry name" value="PROTEASES2C"/>
</dbReference>
<sequence>MILSVSGVTFFLFQSRFRRKLNSLNLFYFKPVHASSPTSDDESKTRSERFNFIADVVEMAQPAVVHLELQQNVGFRGMVTVSNGSGFIVDSDGLILTNAHVVANGGHIKVSMSDGSIHEGKVVAVDQVTDLATVKINATNLPVLKLGKSQKLRPGEWVIAMGSPLSLKSTVTSGIVSSVHRVGHELGMHTRNMAYIQHDAVINDGEAIGINTMKVTSGISFAIPSDKSTEFLEKAEKLKKRAESRSFFSPRQQRYLGVAMLTLTPSIIAEFQDRVPDFPQSIEHGVLIQRLYVGSPAYNAGLVPMDVIVEINGVKIQSTKDVIHVLQETDNLEATVIRGNSRFKVKIKL</sequence>
<dbReference type="EMBL" id="VSWD01000008">
    <property type="protein sequence ID" value="KAK3095836.1"/>
    <property type="molecule type" value="Genomic_DNA"/>
</dbReference>
<name>A0AA89BVB9_PINIB</name>
<dbReference type="PANTHER" id="PTHR22939:SF129">
    <property type="entry name" value="SERINE PROTEASE HTRA2, MITOCHONDRIAL"/>
    <property type="match status" value="1"/>
</dbReference>
<dbReference type="SUPFAM" id="SSF50494">
    <property type="entry name" value="Trypsin-like serine proteases"/>
    <property type="match status" value="1"/>
</dbReference>
<evidence type="ECO:0000256" key="2">
    <source>
        <dbReference type="ARBA" id="ARBA00022670"/>
    </source>
</evidence>
<evidence type="ECO:0000313" key="5">
    <source>
        <dbReference type="EMBL" id="KAK3095836.1"/>
    </source>
</evidence>
<gene>
    <name evidence="5" type="ORF">FSP39_019759</name>
</gene>
<dbReference type="InterPro" id="IPR009003">
    <property type="entry name" value="Peptidase_S1_PA"/>
</dbReference>
<dbReference type="GO" id="GO:0012501">
    <property type="term" value="P:programmed cell death"/>
    <property type="evidence" value="ECO:0007669"/>
    <property type="project" value="TreeGrafter"/>
</dbReference>
<dbReference type="PROSITE" id="PS50106">
    <property type="entry name" value="PDZ"/>
    <property type="match status" value="1"/>
</dbReference>
<dbReference type="InterPro" id="IPR041489">
    <property type="entry name" value="PDZ_6"/>
</dbReference>
<dbReference type="Gene3D" id="2.30.42.10">
    <property type="match status" value="1"/>
</dbReference>
<evidence type="ECO:0000256" key="1">
    <source>
        <dbReference type="ARBA" id="ARBA00010541"/>
    </source>
</evidence>
<keyword evidence="3" id="KW-0378">Hydrolase</keyword>
<organism evidence="5 6">
    <name type="scientific">Pinctada imbricata</name>
    <name type="common">Atlantic pearl-oyster</name>
    <name type="synonym">Pinctada martensii</name>
    <dbReference type="NCBI Taxonomy" id="66713"/>
    <lineage>
        <taxon>Eukaryota</taxon>
        <taxon>Metazoa</taxon>
        <taxon>Spiralia</taxon>
        <taxon>Lophotrochozoa</taxon>
        <taxon>Mollusca</taxon>
        <taxon>Bivalvia</taxon>
        <taxon>Autobranchia</taxon>
        <taxon>Pteriomorphia</taxon>
        <taxon>Pterioida</taxon>
        <taxon>Pterioidea</taxon>
        <taxon>Pteriidae</taxon>
        <taxon>Pinctada</taxon>
    </lineage>
</organism>
<protein>
    <recommendedName>
        <fullName evidence="4">PDZ domain-containing protein</fullName>
    </recommendedName>
</protein>
<evidence type="ECO:0000313" key="6">
    <source>
        <dbReference type="Proteomes" id="UP001186944"/>
    </source>
</evidence>
<dbReference type="Gene3D" id="2.40.10.120">
    <property type="match status" value="1"/>
</dbReference>
<feature type="domain" description="PDZ" evidence="4">
    <location>
        <begin position="285"/>
        <end position="329"/>
    </location>
</feature>
<accession>A0AA89BVB9</accession>
<proteinExistence type="inferred from homology"/>
<dbReference type="PANTHER" id="PTHR22939">
    <property type="entry name" value="SERINE PROTEASE FAMILY S1C HTRA-RELATED"/>
    <property type="match status" value="1"/>
</dbReference>
<dbReference type="AlphaFoldDB" id="A0AA89BVB9"/>
<dbReference type="InterPro" id="IPR036034">
    <property type="entry name" value="PDZ_sf"/>
</dbReference>
<dbReference type="SMART" id="SM00228">
    <property type="entry name" value="PDZ"/>
    <property type="match status" value="1"/>
</dbReference>
<keyword evidence="2" id="KW-0645">Protease</keyword>
<keyword evidence="6" id="KW-1185">Reference proteome</keyword>
<dbReference type="GO" id="GO:0043065">
    <property type="term" value="P:positive regulation of apoptotic process"/>
    <property type="evidence" value="ECO:0007669"/>
    <property type="project" value="TreeGrafter"/>
</dbReference>
<dbReference type="Pfam" id="PF13365">
    <property type="entry name" value="Trypsin_2"/>
    <property type="match status" value="1"/>
</dbReference>
<evidence type="ECO:0000259" key="4">
    <source>
        <dbReference type="PROSITE" id="PS50106"/>
    </source>
</evidence>
<dbReference type="SUPFAM" id="SSF50156">
    <property type="entry name" value="PDZ domain-like"/>
    <property type="match status" value="1"/>
</dbReference>
<dbReference type="GO" id="GO:0004252">
    <property type="term" value="F:serine-type endopeptidase activity"/>
    <property type="evidence" value="ECO:0007669"/>
    <property type="project" value="InterPro"/>
</dbReference>
<evidence type="ECO:0000256" key="3">
    <source>
        <dbReference type="ARBA" id="ARBA00022801"/>
    </source>
</evidence>